<dbReference type="GO" id="GO:0004386">
    <property type="term" value="F:helicase activity"/>
    <property type="evidence" value="ECO:0007669"/>
    <property type="project" value="UniProtKB-KW"/>
</dbReference>
<dbReference type="GO" id="GO:0005524">
    <property type="term" value="F:ATP binding"/>
    <property type="evidence" value="ECO:0007669"/>
    <property type="project" value="UniProtKB-KW"/>
</dbReference>
<evidence type="ECO:0000256" key="1">
    <source>
        <dbReference type="ARBA" id="ARBA00022741"/>
    </source>
</evidence>
<reference evidence="7" key="1">
    <citation type="journal article" date="2023" name="IScience">
        <title>Live-bearing cockroach genome reveals convergent evolutionary mechanisms linked to viviparity in insects and beyond.</title>
        <authorList>
            <person name="Fouks B."/>
            <person name="Harrison M.C."/>
            <person name="Mikhailova A.A."/>
            <person name="Marchal E."/>
            <person name="English S."/>
            <person name="Carruthers M."/>
            <person name="Jennings E.C."/>
            <person name="Chiamaka E.L."/>
            <person name="Frigard R.A."/>
            <person name="Pippel M."/>
            <person name="Attardo G.M."/>
            <person name="Benoit J.B."/>
            <person name="Bornberg-Bauer E."/>
            <person name="Tobe S.S."/>
        </authorList>
    </citation>
    <scope>NUCLEOTIDE SEQUENCE</scope>
    <source>
        <strain evidence="7">Stay&amp;Tobe</strain>
    </source>
</reference>
<feature type="domain" description="Helicase ATP-binding" evidence="6">
    <location>
        <begin position="651"/>
        <end position="819"/>
    </location>
</feature>
<organism evidence="7 8">
    <name type="scientific">Diploptera punctata</name>
    <name type="common">Pacific beetle cockroach</name>
    <dbReference type="NCBI Taxonomy" id="6984"/>
    <lineage>
        <taxon>Eukaryota</taxon>
        <taxon>Metazoa</taxon>
        <taxon>Ecdysozoa</taxon>
        <taxon>Arthropoda</taxon>
        <taxon>Hexapoda</taxon>
        <taxon>Insecta</taxon>
        <taxon>Pterygota</taxon>
        <taxon>Neoptera</taxon>
        <taxon>Polyneoptera</taxon>
        <taxon>Dictyoptera</taxon>
        <taxon>Blattodea</taxon>
        <taxon>Blaberoidea</taxon>
        <taxon>Blaberidae</taxon>
        <taxon>Diplopterinae</taxon>
        <taxon>Diploptera</taxon>
    </lineage>
</organism>
<evidence type="ECO:0000256" key="5">
    <source>
        <dbReference type="SAM" id="MobiDB-lite"/>
    </source>
</evidence>
<comment type="caution">
    <text evidence="7">The sequence shown here is derived from an EMBL/GenBank/DDBJ whole genome shotgun (WGS) entry which is preliminary data.</text>
</comment>
<evidence type="ECO:0000256" key="2">
    <source>
        <dbReference type="ARBA" id="ARBA00022801"/>
    </source>
</evidence>
<dbReference type="EMBL" id="JASPKZ010001988">
    <property type="protein sequence ID" value="KAJ9596452.1"/>
    <property type="molecule type" value="Genomic_DNA"/>
</dbReference>
<gene>
    <name evidence="7" type="ORF">L9F63_012536</name>
</gene>
<evidence type="ECO:0000313" key="8">
    <source>
        <dbReference type="Proteomes" id="UP001233999"/>
    </source>
</evidence>
<dbReference type="SMART" id="SM00487">
    <property type="entry name" value="DEXDc"/>
    <property type="match status" value="1"/>
</dbReference>
<dbReference type="InterPro" id="IPR011545">
    <property type="entry name" value="DEAD/DEAH_box_helicase_dom"/>
</dbReference>
<dbReference type="GO" id="GO:0016787">
    <property type="term" value="F:hydrolase activity"/>
    <property type="evidence" value="ECO:0007669"/>
    <property type="project" value="UniProtKB-KW"/>
</dbReference>
<dbReference type="PROSITE" id="PS51192">
    <property type="entry name" value="HELICASE_ATP_BIND_1"/>
    <property type="match status" value="1"/>
</dbReference>
<keyword evidence="8" id="KW-1185">Reference proteome</keyword>
<dbReference type="Gene3D" id="3.40.50.300">
    <property type="entry name" value="P-loop containing nucleotide triphosphate hydrolases"/>
    <property type="match status" value="1"/>
</dbReference>
<keyword evidence="2" id="KW-0378">Hydrolase</keyword>
<reference evidence="7" key="2">
    <citation type="submission" date="2023-05" db="EMBL/GenBank/DDBJ databases">
        <authorList>
            <person name="Fouks B."/>
        </authorList>
    </citation>
    <scope>NUCLEOTIDE SEQUENCE</scope>
    <source>
        <strain evidence="7">Stay&amp;Tobe</strain>
        <tissue evidence="7">Testes</tissue>
    </source>
</reference>
<dbReference type="Proteomes" id="UP001233999">
    <property type="component" value="Unassembled WGS sequence"/>
</dbReference>
<dbReference type="GO" id="GO:0003676">
    <property type="term" value="F:nucleic acid binding"/>
    <property type="evidence" value="ECO:0007669"/>
    <property type="project" value="InterPro"/>
</dbReference>
<dbReference type="FunFam" id="3.40.50.300:FF:001039">
    <property type="entry name" value="ATP-dependent RNA helicase DDX60"/>
    <property type="match status" value="1"/>
</dbReference>
<dbReference type="Pfam" id="PF00270">
    <property type="entry name" value="DEAD"/>
    <property type="match status" value="1"/>
</dbReference>
<accession>A0AAD8ACH6</accession>
<evidence type="ECO:0000256" key="4">
    <source>
        <dbReference type="ARBA" id="ARBA00022840"/>
    </source>
</evidence>
<keyword evidence="4" id="KW-0067">ATP-binding</keyword>
<feature type="compositionally biased region" description="Basic and acidic residues" evidence="5">
    <location>
        <begin position="440"/>
        <end position="449"/>
    </location>
</feature>
<evidence type="ECO:0000313" key="7">
    <source>
        <dbReference type="EMBL" id="KAJ9596452.1"/>
    </source>
</evidence>
<protein>
    <recommendedName>
        <fullName evidence="6">Helicase ATP-binding domain-containing protein</fullName>
    </recommendedName>
</protein>
<dbReference type="PANTHER" id="PTHR44533">
    <property type="entry name" value="DEAD/H RNA HELICASE, PUTATIVE-RELATED"/>
    <property type="match status" value="1"/>
</dbReference>
<dbReference type="InterPro" id="IPR027417">
    <property type="entry name" value="P-loop_NTPase"/>
</dbReference>
<keyword evidence="1" id="KW-0547">Nucleotide-binding</keyword>
<dbReference type="PANTHER" id="PTHR44533:SF4">
    <property type="entry name" value="DEAD_H RNA HELICASE, PUTATIVE-RELATED"/>
    <property type="match status" value="1"/>
</dbReference>
<name>A0AAD8ACH6_DIPPU</name>
<keyword evidence="3" id="KW-0347">Helicase</keyword>
<dbReference type="GO" id="GO:0005737">
    <property type="term" value="C:cytoplasm"/>
    <property type="evidence" value="ECO:0007669"/>
    <property type="project" value="TreeGrafter"/>
</dbReference>
<feature type="region of interest" description="Disordered" evidence="5">
    <location>
        <begin position="440"/>
        <end position="461"/>
    </location>
</feature>
<sequence>MLTNICSVENKKDENQLKEILTSFNKVTEIILLPKFRDITNMLSNGELFLIDGESLILNVMANKNYDPNNGGQLLHFIYLCELHEFDSVCDGHFKQLLEKHKYGFILMDYHMADMFSEDNLLEKLVFHVHVFYILVILSLGITDMNNVELNVSTLFAFYTEPDVKSLKLQKLLEKFTSNIKDYKDKTAPEPREEWVKLYLLYSAIIEVLPIKFRGCKVTENPKKEIVNFVTNIHYHLNCVLHSLSNQNVKFEAVADLWHGNFFVLLVEHLNRLEDFVILGEETRTIYEQLLQEVAQFSEQSLKNLPQVKKLLKLEKRKNEQTKSLKKKEVSHFWPAQLVPTSCILTSEFCKDIIPKELKKDDDKKLQCFITKNSNFDERRHWHSSKPITDHYDRVSGNSFSNDKFSKNRIDQIFSKFMAIYGSSIEGRSTSTKTIVSMKTEKNNKDEKKLKKKESKPRDSVKKMLQEIQHKAVLKDDAADMEKLNEFDMQYQKYKQTRNYESALNEVNLLVNNMKMEKNIIPALLKKTIVLWDLWCKECNQIVRRNDRNLSYAKQLFLTLRDILKRNYLSELSEKQLKLLGKYLYQMGLGKIAEMHNLPKPKHVDERFSIGKFWVEFQLVELGPELERITSTEPDQRVENFIPDNWQRELFDCIDNKQSVLVVAPTSSGKTYASYYCMEKVLKEDDDGIVVYVAPTKALVNQVAATIYARFKNKQMPPGKSVYGVFTRDYRTNASNCQILVTVPQCLELLLLSPRRYDWVKNFRYIIFDEIHCLAGQAGGFSWESGLLLIRCPFLALSATIEQPEHLQNWLQSMQNFKKEQDELAGHAKHHKMYDVKLVVYKDRYADLKKYVYNDGEFTHVQPYAYLDEEYINKRGGIPSAITLSPEEVFQLYSTMKSVFADDPQLEQLEPETFFSSCCSKGFITRNAVREYETELKNILKDWASEHPQYFRCVARQLNEVSSPVENGNGKAYIACNFIKFIRKLQNENMLPAIIFSYDRNFVNNLFRKATEHYEYSVEDYKKKHSDKVAITSSSSKTEKEPKKFSVANDFRVSRGVKGKNKFEKL</sequence>
<proteinExistence type="predicted"/>
<evidence type="ECO:0000256" key="3">
    <source>
        <dbReference type="ARBA" id="ARBA00022806"/>
    </source>
</evidence>
<dbReference type="InterPro" id="IPR014001">
    <property type="entry name" value="Helicase_ATP-bd"/>
</dbReference>
<dbReference type="InterPro" id="IPR052431">
    <property type="entry name" value="SKI2_subfamily_helicases"/>
</dbReference>
<dbReference type="AlphaFoldDB" id="A0AAD8ACH6"/>
<dbReference type="SUPFAM" id="SSF52540">
    <property type="entry name" value="P-loop containing nucleoside triphosphate hydrolases"/>
    <property type="match status" value="1"/>
</dbReference>
<evidence type="ECO:0000259" key="6">
    <source>
        <dbReference type="PROSITE" id="PS51192"/>
    </source>
</evidence>